<dbReference type="AlphaFoldDB" id="A0A0J9T0M4"/>
<proteinExistence type="predicted"/>
<name>A0A0J9T0M4_PLAV1</name>
<dbReference type="Proteomes" id="UP000053327">
    <property type="component" value="Unassembled WGS sequence"/>
</dbReference>
<reference evidence="1 2" key="1">
    <citation type="submission" date="2011-08" db="EMBL/GenBank/DDBJ databases">
        <title>The Genome Sequence of Plasmodium vivax Brazil I.</title>
        <authorList>
            <consortium name="The Broad Institute Genome Sequencing Platform"/>
            <consortium name="The Broad Institute Genome Sequencing Center for Infectious Disease"/>
            <person name="Neafsey D."/>
            <person name="Carlton J."/>
            <person name="Barnwell J."/>
            <person name="Collins W."/>
            <person name="Escalante A."/>
            <person name="Mullikin J."/>
            <person name="Saul A."/>
            <person name="Guigo R."/>
            <person name="Camara F."/>
            <person name="Young S.K."/>
            <person name="Zeng Q."/>
            <person name="Gargeya S."/>
            <person name="Fitzgerald M."/>
            <person name="Haas B."/>
            <person name="Abouelleil A."/>
            <person name="Alvarado L."/>
            <person name="Arachchi H.M."/>
            <person name="Berlin A."/>
            <person name="Brown A."/>
            <person name="Chapman S.B."/>
            <person name="Chen Z."/>
            <person name="Dunbar C."/>
            <person name="Freedman E."/>
            <person name="Gearin G."/>
            <person name="Gellesch M."/>
            <person name="Goldberg J."/>
            <person name="Griggs A."/>
            <person name="Gujja S."/>
            <person name="Heiman D."/>
            <person name="Howarth C."/>
            <person name="Larson L."/>
            <person name="Lui A."/>
            <person name="MacDonald P.J.P."/>
            <person name="Montmayeur A."/>
            <person name="Murphy C."/>
            <person name="Neiman D."/>
            <person name="Pearson M."/>
            <person name="Priest M."/>
            <person name="Roberts A."/>
            <person name="Saif S."/>
            <person name="Shea T."/>
            <person name="Shenoy N."/>
            <person name="Sisk P."/>
            <person name="Stolte C."/>
            <person name="Sykes S."/>
            <person name="Wortman J."/>
            <person name="Nusbaum C."/>
            <person name="Birren B."/>
        </authorList>
    </citation>
    <scope>NUCLEOTIDE SEQUENCE [LARGE SCALE GENOMIC DNA]</scope>
    <source>
        <strain evidence="1 2">Brazil I</strain>
    </source>
</reference>
<gene>
    <name evidence="1" type="ORF">PVBG_04790</name>
</gene>
<evidence type="ECO:0000313" key="1">
    <source>
        <dbReference type="EMBL" id="KMZ88581.1"/>
    </source>
</evidence>
<protein>
    <submittedName>
        <fullName evidence="1">Uncharacterized protein</fullName>
    </submittedName>
</protein>
<organism evidence="1 2">
    <name type="scientific">Plasmodium vivax (strain Brazil I)</name>
    <dbReference type="NCBI Taxonomy" id="1033975"/>
    <lineage>
        <taxon>Eukaryota</taxon>
        <taxon>Sar</taxon>
        <taxon>Alveolata</taxon>
        <taxon>Apicomplexa</taxon>
        <taxon>Aconoidasida</taxon>
        <taxon>Haemosporida</taxon>
        <taxon>Plasmodiidae</taxon>
        <taxon>Plasmodium</taxon>
        <taxon>Plasmodium (Plasmodium)</taxon>
    </lineage>
</organism>
<accession>A0A0J9T0M4</accession>
<dbReference type="EMBL" id="KQ234761">
    <property type="protein sequence ID" value="KMZ88581.1"/>
    <property type="molecule type" value="Genomic_DNA"/>
</dbReference>
<sequence length="119" mass="14285">MILSKIGKDIGAYNYFCSKLLKNLGLYSEKAKFYIRSHDRCNILYNWIYNFKEKHDIPDQIINDCFEEYIKIGQHMHYNYKCSYDTYNGLYEEPIKITLLDIFDNNTQIIKATLMNQDE</sequence>
<evidence type="ECO:0000313" key="2">
    <source>
        <dbReference type="Proteomes" id="UP000053327"/>
    </source>
</evidence>